<dbReference type="STRING" id="1499688.BN000_02015"/>
<dbReference type="Proteomes" id="UP000199087">
    <property type="component" value="Unassembled WGS sequence"/>
</dbReference>
<evidence type="ECO:0000313" key="2">
    <source>
        <dbReference type="EMBL" id="CRK82094.1"/>
    </source>
</evidence>
<name>A0A0U1NVM6_9BACI</name>
<dbReference type="AlphaFoldDB" id="A0A0U1NVM6"/>
<keyword evidence="1" id="KW-1133">Transmembrane helix</keyword>
<reference evidence="3" key="1">
    <citation type="submission" date="2015-05" db="EMBL/GenBank/DDBJ databases">
        <authorList>
            <person name="Urmite Genomes"/>
        </authorList>
    </citation>
    <scope>NUCLEOTIDE SEQUENCE [LARGE SCALE GENOMIC DNA]</scope>
    <source>
        <strain evidence="3">LF1</strain>
    </source>
</reference>
<keyword evidence="1" id="KW-0472">Membrane</keyword>
<gene>
    <name evidence="2" type="ORF">BN000_02015</name>
</gene>
<protein>
    <recommendedName>
        <fullName evidence="4">DUF4306 domain-containing protein</fullName>
    </recommendedName>
</protein>
<feature type="transmembrane region" description="Helical" evidence="1">
    <location>
        <begin position="67"/>
        <end position="87"/>
    </location>
</feature>
<evidence type="ECO:0008006" key="4">
    <source>
        <dbReference type="Google" id="ProtNLM"/>
    </source>
</evidence>
<accession>A0A0U1NVM6</accession>
<sequence length="97" mass="11604" precursor="true">MVLKNKLLFLSLFISVLSIFLSPAKQINNHTYSIGFPLNFIWFRSYEPIPHNRFLLFFPSYFVKTEFNILAFIFCILLLYIILRIIIKFINIIKLKV</sequence>
<keyword evidence="1" id="KW-0812">Transmembrane</keyword>
<keyword evidence="3" id="KW-1185">Reference proteome</keyword>
<evidence type="ECO:0000313" key="3">
    <source>
        <dbReference type="Proteomes" id="UP000199087"/>
    </source>
</evidence>
<dbReference type="EMBL" id="CVRB01000002">
    <property type="protein sequence ID" value="CRK82094.1"/>
    <property type="molecule type" value="Genomic_DNA"/>
</dbReference>
<evidence type="ECO:0000256" key="1">
    <source>
        <dbReference type="SAM" id="Phobius"/>
    </source>
</evidence>
<organism evidence="2 3">
    <name type="scientific">Neobacillus massiliamazoniensis</name>
    <dbReference type="NCBI Taxonomy" id="1499688"/>
    <lineage>
        <taxon>Bacteria</taxon>
        <taxon>Bacillati</taxon>
        <taxon>Bacillota</taxon>
        <taxon>Bacilli</taxon>
        <taxon>Bacillales</taxon>
        <taxon>Bacillaceae</taxon>
        <taxon>Neobacillus</taxon>
    </lineage>
</organism>
<proteinExistence type="predicted"/>